<keyword evidence="3" id="KW-1185">Reference proteome</keyword>
<evidence type="ECO:0000256" key="1">
    <source>
        <dbReference type="SAM" id="MobiDB-lite"/>
    </source>
</evidence>
<dbReference type="AlphaFoldDB" id="A0A8X6NJY5"/>
<comment type="caution">
    <text evidence="2">The sequence shown here is derived from an EMBL/GenBank/DDBJ whole genome shotgun (WGS) entry which is preliminary data.</text>
</comment>
<gene>
    <name evidence="2" type="ORF">NPIL_336551</name>
</gene>
<dbReference type="EMBL" id="BMAW01058522">
    <property type="protein sequence ID" value="GFT16692.1"/>
    <property type="molecule type" value="Genomic_DNA"/>
</dbReference>
<name>A0A8X6NJY5_NEPPI</name>
<feature type="compositionally biased region" description="Polar residues" evidence="1">
    <location>
        <begin position="68"/>
        <end position="87"/>
    </location>
</feature>
<sequence>MLLESHAKLNNSPSVGANINHIRLARKQKSTLLPWGFQLTINSLLRNQSRRRLFREECTADLSRTTDLQQRNKNHQSIRPEGSTTLSGDWRQKDPAKINLGSTPSFLNPLMKRGRVVRCNLGWLTSTLGDINPLPLPAGRGWGAKIISNAEVAPGLFLFY</sequence>
<accession>A0A8X6NJY5</accession>
<organism evidence="2 3">
    <name type="scientific">Nephila pilipes</name>
    <name type="common">Giant wood spider</name>
    <name type="synonym">Nephila maculata</name>
    <dbReference type="NCBI Taxonomy" id="299642"/>
    <lineage>
        <taxon>Eukaryota</taxon>
        <taxon>Metazoa</taxon>
        <taxon>Ecdysozoa</taxon>
        <taxon>Arthropoda</taxon>
        <taxon>Chelicerata</taxon>
        <taxon>Arachnida</taxon>
        <taxon>Araneae</taxon>
        <taxon>Araneomorphae</taxon>
        <taxon>Entelegynae</taxon>
        <taxon>Araneoidea</taxon>
        <taxon>Nephilidae</taxon>
        <taxon>Nephila</taxon>
    </lineage>
</organism>
<dbReference type="Proteomes" id="UP000887013">
    <property type="component" value="Unassembled WGS sequence"/>
</dbReference>
<evidence type="ECO:0000313" key="3">
    <source>
        <dbReference type="Proteomes" id="UP000887013"/>
    </source>
</evidence>
<proteinExistence type="predicted"/>
<evidence type="ECO:0000313" key="2">
    <source>
        <dbReference type="EMBL" id="GFT16692.1"/>
    </source>
</evidence>
<protein>
    <submittedName>
        <fullName evidence="2">Uncharacterized protein</fullName>
    </submittedName>
</protein>
<feature type="region of interest" description="Disordered" evidence="1">
    <location>
        <begin position="68"/>
        <end position="94"/>
    </location>
</feature>
<reference evidence="2" key="1">
    <citation type="submission" date="2020-08" db="EMBL/GenBank/DDBJ databases">
        <title>Multicomponent nature underlies the extraordinary mechanical properties of spider dragline silk.</title>
        <authorList>
            <person name="Kono N."/>
            <person name="Nakamura H."/>
            <person name="Mori M."/>
            <person name="Yoshida Y."/>
            <person name="Ohtoshi R."/>
            <person name="Malay A.D."/>
            <person name="Moran D.A.P."/>
            <person name="Tomita M."/>
            <person name="Numata K."/>
            <person name="Arakawa K."/>
        </authorList>
    </citation>
    <scope>NUCLEOTIDE SEQUENCE</scope>
</reference>